<dbReference type="PANTHER" id="PTHR43775:SF51">
    <property type="entry name" value="INACTIVE PHENOLPHTHIOCEROL SYNTHESIS POLYKETIDE SYNTHASE TYPE I PKS1-RELATED"/>
    <property type="match status" value="1"/>
</dbReference>
<dbReference type="Gene3D" id="3.40.50.980">
    <property type="match status" value="2"/>
</dbReference>
<dbReference type="InterPro" id="IPR014043">
    <property type="entry name" value="Acyl_transferase_dom"/>
</dbReference>
<dbReference type="Pfam" id="PF00550">
    <property type="entry name" value="PP-binding"/>
    <property type="match status" value="2"/>
</dbReference>
<dbReference type="PROSITE" id="PS00606">
    <property type="entry name" value="KS3_1"/>
    <property type="match status" value="1"/>
</dbReference>
<evidence type="ECO:0000313" key="8">
    <source>
        <dbReference type="EMBL" id="GAA5076124.1"/>
    </source>
</evidence>
<dbReference type="EMBL" id="BAABKY010000002">
    <property type="protein sequence ID" value="GAA5076124.1"/>
    <property type="molecule type" value="Genomic_DNA"/>
</dbReference>
<dbReference type="InterPro" id="IPR018201">
    <property type="entry name" value="Ketoacyl_synth_AS"/>
</dbReference>
<dbReference type="Gene3D" id="3.30.300.30">
    <property type="match status" value="1"/>
</dbReference>
<dbReference type="InterPro" id="IPR010071">
    <property type="entry name" value="AA_adenyl_dom"/>
</dbReference>
<dbReference type="Pfam" id="PF00501">
    <property type="entry name" value="AMP-binding"/>
    <property type="match status" value="1"/>
</dbReference>
<dbReference type="Pfam" id="PF02801">
    <property type="entry name" value="Ketoacyl-synt_C"/>
    <property type="match status" value="1"/>
</dbReference>
<evidence type="ECO:0000259" key="6">
    <source>
        <dbReference type="PROSITE" id="PS50075"/>
    </source>
</evidence>
<feature type="domain" description="Carrier" evidence="6">
    <location>
        <begin position="712"/>
        <end position="794"/>
    </location>
</feature>
<dbReference type="PROSITE" id="PS50075">
    <property type="entry name" value="CARRIER"/>
    <property type="match status" value="2"/>
</dbReference>
<gene>
    <name evidence="8" type="ORF">GCM10025759_20450</name>
</gene>
<dbReference type="PANTHER" id="PTHR43775">
    <property type="entry name" value="FATTY ACID SYNTHASE"/>
    <property type="match status" value="1"/>
</dbReference>
<evidence type="ECO:0000256" key="3">
    <source>
        <dbReference type="ARBA" id="ARBA00022553"/>
    </source>
</evidence>
<dbReference type="CDD" id="cd00833">
    <property type="entry name" value="PKS"/>
    <property type="match status" value="1"/>
</dbReference>
<reference evidence="9" key="1">
    <citation type="journal article" date="2019" name="Int. J. Syst. Evol. Microbiol.">
        <title>The Global Catalogue of Microorganisms (GCM) 10K type strain sequencing project: providing services to taxonomists for standard genome sequencing and annotation.</title>
        <authorList>
            <consortium name="The Broad Institute Genomics Platform"/>
            <consortium name="The Broad Institute Genome Sequencing Center for Infectious Disease"/>
            <person name="Wu L."/>
            <person name="Ma J."/>
        </authorList>
    </citation>
    <scope>NUCLEOTIDE SEQUENCE [LARGE SCALE GENOMIC DNA]</scope>
    <source>
        <strain evidence="9">JCM 19212</strain>
    </source>
</reference>
<dbReference type="PROSITE" id="PS52004">
    <property type="entry name" value="KS3_2"/>
    <property type="match status" value="1"/>
</dbReference>
<dbReference type="SUPFAM" id="SSF53901">
    <property type="entry name" value="Thiolase-like"/>
    <property type="match status" value="1"/>
</dbReference>
<dbReference type="Pfam" id="PF13193">
    <property type="entry name" value="AMP-binding_C"/>
    <property type="match status" value="1"/>
</dbReference>
<dbReference type="CDD" id="cd12117">
    <property type="entry name" value="A_NRPS_Srf_like"/>
    <property type="match status" value="1"/>
</dbReference>
<sequence>MSTRLEAKQDKHAAAPAPAIDSALLDVLPQHAGDDDGTQSFALDANTAAALRATGVDASGLMAVALAIVESRLCGAVDVLVTHVAGGNIAQQRIALGNEHTLALAAQLSSASGALQPAVWAALDTDGIPAEVASSWHLVLDDDARIDVEYREPLTAASVAVLGECARRALTAIAQSPGAIGADIDVLDPADRERQLREWGVAPPARTTFDTVHDCFAQARDRWPDSLAIVHNEDSVTYTELDHRAASLATRLRAAGVGVGDIVGVAIPRSLAALVAMLGVIKAGAAYLPLDPTLPADRLAFMAQDASIRAVIIDGARDVAVPAQYPRVAVDGDDAPGTPAEGIDGDSLAYVLFTSGSTGVPKGVEVRQRSLVRRLHGIDYVTLDAQTRMLHSAPLGFDISGLEIWGTLFNGGTIVVHDETVPTAARLRATVERHAANAGIMAVALFNAIVDEDAHIFAGLRDIIIGGESLSVDHVRRMQAIAPELRIHNGYGPTECTIMCTSYEIPRDLAADTTCIPIGRTLQDASAYVLNRRLQPVPAGVIGELCVGGVGVARGYLQRPELNAERFVANPFVTEPDILYRTGDYVRYRQDGQLEFVGRTDAQVKIRGYRIELTEIEAVLARHPAVASCTVVARADFPGEKRLVAYYVPTVVEAGATQLRAHLAAALPAFMVPTRYVCLLDELPLTANGKVDRRALPAPDRSRPELTCDYAAPATPLEARLCDAFGSLLDVEGVGRDDNFFELGGSSLLAVRLAEHIRNEGWQSGSPDRPRVAAPTIFQHPTPARLAAVLDGDTAANASRTARRNVSDIVREPIAIIAMAGRFPGADDVEGFWNNLCEGRDSITKFRIDELDPSIGASDRNDPSYVAARGVIEGVELFDAAFFGIGPREAELMDPQQRIFLELCWECLERGGHVPDATATADGTNITGIFAGMNNATYFQRHASVHPELVNRVGALQVMLGNEKDYIATRVAHKLNLTGPAVSVHNACSTSLVAIAQAAESLQSGLCDMALAGGIAVTCPPRSGYLYQEGSMLSPDGHTRTFDAQAKGTVFGDGAAVVLLKRLSDAIADGNTVYAVIRGAALNNDGANRASFTAPSSEGQAAVIALAHDKAGVDPRSIGYVEAHGTATPLGDPIEIEGLTRAFRRGTQDTGFCRIGSLKSNVGHLVTAAGAAGVIKTALALHEKRIPASIHFESPNPSIDFAASPFVVNARMSAWDSDGAPRRAGVSSFGLGGTNAHAVLEEAPLLPASDAGDGAQLLVLSARTPAALGNAVNRLVDHLETNPHENLADVAWTLAVGRKAFSHRIAVAADDVANAIETLRAPDTQAEAARSRPTRAGEVVFMFPGQGATYAGMGRGLYASEAVFRDAVDECATVLGTELGFDLREVMFGDDAQALLPTSVMQPATFVIEYALSRLWMSRGIDPAVMIGHSVGEFVAATLAGVFELGDALRLVARRGALMQAQPPGAMLSVRLPAQKVLERLPQGLSLAAENSPLACVVAGPADDVAAFQAQLEGEGIACRALRTSHAFHSAMMEPVVAPFREAVAAVRLNAPTRRIVSTVTGDWLDDASATSPDYWARHLREPVRFAPALQCLLDVPTRVLLEVGPRATLNALARQQPDVQKQRMAVVATLADNPASERRDVLAAAGRLWSTGVAIDPAAFDRRAIRHRLRLPTYPFERQRYWVEAIAAAASNVIPHPAVAATARTTTVLETVMPQSTPSTAVAVPTAATAAPGRRERLVGQLRGLFENVAGFDMADADVDTNFIELGLDSLMLTQVAVQLQKTFEVPVGFRQLMGDCSSLDRLAAMLDEAMPAEAAPAPVAAVVAPVAVAPPVAVAAPIAMPALDGGNDFTRQVIAQQMQLMAQQLALLSGGAVAAPAPVVAPAPVAVAAPAPAPAPVAAPQPVAVAPAKPAEGEEDTGAVQQKYDVKKAFGAIARIDNNADLELTPQQKTRLDAFFDRYIARTRKSKEYTQQHRDRLADPRVVNGFRPLTKEIVYQIVVERSKGSRVIDLDGNEYVDALNGFGMSLFGWQPDFVLDAVREQLDKGYEIGPQHPVAGEVADLVCELTGHERAALCNTGSEAVLGALRVARTVTARSTVVLFTGSYHGIVDEVIVRGTKSLRAVPAAPGILRNTAENVLVLDYGTPESMEIIRSRAKEIAAVLVEPVQSRRLDFRPVEFLKELREVTRDNGALLIFDEVVTGFRSNPGGVQAIFGIKADLATYGKVVGGGFPIGVIAGKREYMDALDGGHWQYGDDSVPTVGVTYFAGTFVRHPLALVAAKAVLEHFKRDGGELQKRLNANAEALANDINAYCADVGAPVSVKQFASAWKTHWHENHPLQDLLFALMRLRGIHILDNFPCFITTAHSDEDLARIATAFKESVAELQDMELLPRHAATPRTVMDASKPVVPGARLGREPDGTPAWFVPNPEQPGKYMKVSA</sequence>
<evidence type="ECO:0000313" key="9">
    <source>
        <dbReference type="Proteomes" id="UP001501083"/>
    </source>
</evidence>
<dbReference type="SUPFAM" id="SSF47336">
    <property type="entry name" value="ACP-like"/>
    <property type="match status" value="2"/>
</dbReference>
<dbReference type="InterPro" id="IPR016039">
    <property type="entry name" value="Thiolase-like"/>
</dbReference>
<dbReference type="Gene3D" id="3.30.70.3290">
    <property type="match status" value="1"/>
</dbReference>
<keyword evidence="2" id="KW-0596">Phosphopantetheine</keyword>
<dbReference type="Pfam" id="PF00698">
    <property type="entry name" value="Acyl_transf_1"/>
    <property type="match status" value="1"/>
</dbReference>
<dbReference type="InterPro" id="IPR036736">
    <property type="entry name" value="ACP-like_sf"/>
</dbReference>
<dbReference type="InterPro" id="IPR009081">
    <property type="entry name" value="PP-bd_ACP"/>
</dbReference>
<dbReference type="InterPro" id="IPR050091">
    <property type="entry name" value="PKS_NRPS_Biosynth_Enz"/>
</dbReference>
<dbReference type="InterPro" id="IPR020806">
    <property type="entry name" value="PKS_PP-bd"/>
</dbReference>
<dbReference type="SUPFAM" id="SSF55048">
    <property type="entry name" value="Probable ACP-binding domain of malonyl-CoA ACP transacylase"/>
    <property type="match status" value="1"/>
</dbReference>
<evidence type="ECO:0000256" key="2">
    <source>
        <dbReference type="ARBA" id="ARBA00022450"/>
    </source>
</evidence>
<dbReference type="Gene3D" id="3.90.1150.10">
    <property type="entry name" value="Aspartate Aminotransferase, domain 1"/>
    <property type="match status" value="1"/>
</dbReference>
<dbReference type="Pfam" id="PF00202">
    <property type="entry name" value="Aminotran_3"/>
    <property type="match status" value="1"/>
</dbReference>
<dbReference type="Gene3D" id="3.40.47.10">
    <property type="match status" value="1"/>
</dbReference>
<proteinExistence type="predicted"/>
<dbReference type="SMART" id="SM00823">
    <property type="entry name" value="PKS_PP"/>
    <property type="match status" value="2"/>
</dbReference>
<keyword evidence="9" id="KW-1185">Reference proteome</keyword>
<evidence type="ECO:0000259" key="7">
    <source>
        <dbReference type="PROSITE" id="PS52004"/>
    </source>
</evidence>
<dbReference type="InterPro" id="IPR016036">
    <property type="entry name" value="Malonyl_transacylase_ACP-bd"/>
</dbReference>
<dbReference type="Proteomes" id="UP001501083">
    <property type="component" value="Unassembled WGS sequence"/>
</dbReference>
<dbReference type="InterPro" id="IPR001227">
    <property type="entry name" value="Ac_transferase_dom_sf"/>
</dbReference>
<evidence type="ECO:0000256" key="1">
    <source>
        <dbReference type="ARBA" id="ARBA00005194"/>
    </source>
</evidence>
<dbReference type="Gene3D" id="3.40.366.10">
    <property type="entry name" value="Malonyl-Coenzyme A Acyl Carrier Protein, domain 2"/>
    <property type="match status" value="1"/>
</dbReference>
<dbReference type="InterPro" id="IPR006162">
    <property type="entry name" value="Ppantetheine_attach_site"/>
</dbReference>
<dbReference type="SUPFAM" id="SSF53383">
    <property type="entry name" value="PLP-dependent transferases"/>
    <property type="match status" value="1"/>
</dbReference>
<dbReference type="SMART" id="SM00827">
    <property type="entry name" value="PKS_AT"/>
    <property type="match status" value="1"/>
</dbReference>
<feature type="domain" description="Ketosynthase family 3 (KS3)" evidence="7">
    <location>
        <begin position="811"/>
        <end position="1242"/>
    </location>
</feature>
<dbReference type="InterPro" id="IPR014030">
    <property type="entry name" value="Ketoacyl_synth_N"/>
</dbReference>
<accession>A0ABP9LED3</accession>
<dbReference type="Pfam" id="PF22621">
    <property type="entry name" value="CurL-like_PKS_C"/>
    <property type="match status" value="1"/>
</dbReference>
<dbReference type="InterPro" id="IPR025110">
    <property type="entry name" value="AMP-bd_C"/>
</dbReference>
<dbReference type="SMART" id="SM00825">
    <property type="entry name" value="PKS_KS"/>
    <property type="match status" value="1"/>
</dbReference>
<organism evidence="8 9">
    <name type="scientific">Lysobacter panacisoli</name>
    <dbReference type="NCBI Taxonomy" id="1255263"/>
    <lineage>
        <taxon>Bacteria</taxon>
        <taxon>Pseudomonadati</taxon>
        <taxon>Pseudomonadota</taxon>
        <taxon>Gammaproteobacteria</taxon>
        <taxon>Lysobacterales</taxon>
        <taxon>Lysobacteraceae</taxon>
        <taxon>Lysobacter</taxon>
    </lineage>
</organism>
<evidence type="ECO:0000256" key="4">
    <source>
        <dbReference type="ARBA" id="ARBA00022679"/>
    </source>
</evidence>
<dbReference type="InterPro" id="IPR015422">
    <property type="entry name" value="PyrdxlP-dep_Trfase_small"/>
</dbReference>
<evidence type="ECO:0008006" key="10">
    <source>
        <dbReference type="Google" id="ProtNLM"/>
    </source>
</evidence>
<dbReference type="RefSeq" id="WP_158985505.1">
    <property type="nucleotide sequence ID" value="NZ_BAABKY010000002.1"/>
</dbReference>
<dbReference type="InterPro" id="IPR045851">
    <property type="entry name" value="AMP-bd_C_sf"/>
</dbReference>
<dbReference type="SUPFAM" id="SSF56801">
    <property type="entry name" value="Acetyl-CoA synthetase-like"/>
    <property type="match status" value="1"/>
</dbReference>
<keyword evidence="4" id="KW-0808">Transferase</keyword>
<comment type="pathway">
    <text evidence="1">Lipid metabolism; fatty acid biosynthesis.</text>
</comment>
<dbReference type="InterPro" id="IPR000873">
    <property type="entry name" value="AMP-dep_synth/lig_dom"/>
</dbReference>
<comment type="caution">
    <text evidence="8">The sequence shown here is derived from an EMBL/GenBank/DDBJ whole genome shotgun (WGS) entry which is preliminary data.</text>
</comment>
<keyword evidence="3" id="KW-0597">Phosphoprotein</keyword>
<dbReference type="InterPro" id="IPR020841">
    <property type="entry name" value="PKS_Beta-ketoAc_synthase_dom"/>
</dbReference>
<dbReference type="Gene3D" id="2.30.38.10">
    <property type="entry name" value="Luciferase, Domain 3"/>
    <property type="match status" value="1"/>
</dbReference>
<dbReference type="Gene3D" id="1.10.1200.10">
    <property type="entry name" value="ACP-like"/>
    <property type="match status" value="2"/>
</dbReference>
<keyword evidence="5" id="KW-0663">Pyridoxal phosphate</keyword>
<name>A0ABP9LED3_9GAMM</name>
<evidence type="ECO:0000256" key="5">
    <source>
        <dbReference type="ARBA" id="ARBA00022898"/>
    </source>
</evidence>
<feature type="domain" description="Carrier" evidence="6">
    <location>
        <begin position="1734"/>
        <end position="1812"/>
    </location>
</feature>
<dbReference type="InterPro" id="IPR015424">
    <property type="entry name" value="PyrdxlP-dep_Trfase"/>
</dbReference>
<dbReference type="PROSITE" id="PS00455">
    <property type="entry name" value="AMP_BINDING"/>
    <property type="match status" value="1"/>
</dbReference>
<dbReference type="InterPro" id="IPR005814">
    <property type="entry name" value="Aminotrans_3"/>
</dbReference>
<protein>
    <recommendedName>
        <fullName evidence="10">Amino acid adenylation domain-containing protein</fullName>
    </recommendedName>
</protein>
<dbReference type="SUPFAM" id="SSF52151">
    <property type="entry name" value="FabD/lysophospholipase-like"/>
    <property type="match status" value="1"/>
</dbReference>
<dbReference type="InterPro" id="IPR015421">
    <property type="entry name" value="PyrdxlP-dep_Trfase_major"/>
</dbReference>
<dbReference type="Pfam" id="PF00109">
    <property type="entry name" value="ketoacyl-synt"/>
    <property type="match status" value="1"/>
</dbReference>
<dbReference type="PROSITE" id="PS00012">
    <property type="entry name" value="PHOSPHOPANTETHEINE"/>
    <property type="match status" value="2"/>
</dbReference>
<dbReference type="Gene3D" id="3.40.640.10">
    <property type="entry name" value="Type I PLP-dependent aspartate aminotransferase-like (Major domain)"/>
    <property type="match status" value="1"/>
</dbReference>
<dbReference type="NCBIfam" id="TIGR01733">
    <property type="entry name" value="AA-adenyl-dom"/>
    <property type="match status" value="1"/>
</dbReference>
<dbReference type="InterPro" id="IPR014031">
    <property type="entry name" value="Ketoacyl_synth_C"/>
</dbReference>
<dbReference type="InterPro" id="IPR020845">
    <property type="entry name" value="AMP-binding_CS"/>
</dbReference>
<dbReference type="InterPro" id="IPR016035">
    <property type="entry name" value="Acyl_Trfase/lysoPLipase"/>
</dbReference>